<name>A0A4P6XSV6_9ASCO</name>
<evidence type="ECO:0000256" key="2">
    <source>
        <dbReference type="ARBA" id="ARBA00022946"/>
    </source>
</evidence>
<dbReference type="STRING" id="2163413.A0A4P6XSV6"/>
<dbReference type="AlphaFoldDB" id="A0A4P6XSV6"/>
<evidence type="ECO:0000256" key="4">
    <source>
        <dbReference type="ARBA" id="ARBA00093447"/>
    </source>
</evidence>
<evidence type="ECO:0000313" key="5">
    <source>
        <dbReference type="EMBL" id="QBM90600.1"/>
    </source>
</evidence>
<keyword evidence="6" id="KW-1185">Reference proteome</keyword>
<dbReference type="PANTHER" id="PTHR22602">
    <property type="entry name" value="TRANSFERASE CAF17, MITOCHONDRIAL-RELATED"/>
    <property type="match status" value="1"/>
</dbReference>
<organism evidence="5 6">
    <name type="scientific">Metschnikowia aff. pulcherrima</name>
    <dbReference type="NCBI Taxonomy" id="2163413"/>
    <lineage>
        <taxon>Eukaryota</taxon>
        <taxon>Fungi</taxon>
        <taxon>Dikarya</taxon>
        <taxon>Ascomycota</taxon>
        <taxon>Saccharomycotina</taxon>
        <taxon>Pichiomycetes</taxon>
        <taxon>Metschnikowiaceae</taxon>
        <taxon>Metschnikowia</taxon>
    </lineage>
</organism>
<keyword evidence="2" id="KW-0809">Transit peptide</keyword>
<dbReference type="Proteomes" id="UP000292447">
    <property type="component" value="Chromosome VI"/>
</dbReference>
<proteinExistence type="inferred from homology"/>
<dbReference type="Gene3D" id="2.40.30.160">
    <property type="match status" value="1"/>
</dbReference>
<dbReference type="SUPFAM" id="SSF103025">
    <property type="entry name" value="Folate-binding domain"/>
    <property type="match status" value="1"/>
</dbReference>
<gene>
    <name evidence="5" type="primary">MPUL0F01840</name>
    <name evidence="5" type="ORF">METSCH_F01840</name>
</gene>
<reference evidence="6" key="1">
    <citation type="submission" date="2019-03" db="EMBL/GenBank/DDBJ databases">
        <title>Snf2 controls pulcherriminic acid biosynthesis and connects pigmentation and antifungal activity of the yeast Metschnikowia pulcherrima.</title>
        <authorList>
            <person name="Gore-Lloyd D."/>
            <person name="Sumann I."/>
            <person name="Brachmann A.O."/>
            <person name="Schneeberger K."/>
            <person name="Ortiz-Merino R.A."/>
            <person name="Moreno-Beltran M."/>
            <person name="Schlaefli M."/>
            <person name="Kirner P."/>
            <person name="Santos Kron A."/>
            <person name="Wolfe K.H."/>
            <person name="Piel J."/>
            <person name="Ahrens C.H."/>
            <person name="Henk D."/>
            <person name="Freimoser F.M."/>
        </authorList>
    </citation>
    <scope>NUCLEOTIDE SEQUENCE [LARGE SCALE GENOMIC DNA]</scope>
    <source>
        <strain evidence="6">APC 1.2</strain>
    </source>
</reference>
<evidence type="ECO:0000313" key="6">
    <source>
        <dbReference type="Proteomes" id="UP000292447"/>
    </source>
</evidence>
<dbReference type="InterPro" id="IPR027266">
    <property type="entry name" value="TrmE/GcvT-like"/>
</dbReference>
<accession>A0A4P6XSV6</accession>
<dbReference type="PANTHER" id="PTHR22602:SF0">
    <property type="entry name" value="TRANSFERASE CAF17, MITOCHONDRIAL-RELATED"/>
    <property type="match status" value="1"/>
</dbReference>
<comment type="similarity">
    <text evidence="4">Belongs to the GcvT family. CAF17/IBA57 subfamily.</text>
</comment>
<keyword evidence="3" id="KW-0496">Mitochondrion</keyword>
<dbReference type="InterPro" id="IPR017703">
    <property type="entry name" value="YgfZ/GCV_T_CS"/>
</dbReference>
<dbReference type="Gene3D" id="3.30.1360.120">
    <property type="entry name" value="Probable tRNA modification gtpase trme, domain 1"/>
    <property type="match status" value="1"/>
</dbReference>
<sequence length="427" mass="47835">MGGIAQLSKSFLRIRGPDSARFLNGLITTRLLPNVVKKKQHTISTNENRHIGLNESVNLLENWGVMHEDIYDPDQNIFVTRSGIFSMFLNSKGRVINECFNYPVPFHTGTSELLQTHKDGPNYLLEVDTVYEKSLLSLLKIHKLSAKVKIEKASDTYSYYYYNDQPEFEDWLENVQQEYFCTPDPHTALESANRLVKSDIFILTNHADHVIGVAVDNRIPNFGLKVLANKKIEAPEDLLSPGFIAEFGATLVPEEVVTSRRYINGLFETSDAPKGQSLLPFEANLDYVNGLSLEKGCYVGQELTIRTFNGGVIRKRIVPVEFEQDVASLFEKVDMTAVEIRRGETEAAKSEESKLEQSAPLPFASPFGSSGAVGRRGKLAKLLSVNGNHGFMLVAVDEVEKDENFEAKVGDTVVSLRAFLPEWWPVD</sequence>
<dbReference type="InterPro" id="IPR045179">
    <property type="entry name" value="YgfZ/GcvT"/>
</dbReference>
<dbReference type="GO" id="GO:0016226">
    <property type="term" value="P:iron-sulfur cluster assembly"/>
    <property type="evidence" value="ECO:0007669"/>
    <property type="project" value="TreeGrafter"/>
</dbReference>
<comment type="subcellular location">
    <subcellularLocation>
        <location evidence="1">Mitochondrion matrix</location>
    </subcellularLocation>
</comment>
<dbReference type="EMBL" id="CP034461">
    <property type="protein sequence ID" value="QBM90600.1"/>
    <property type="molecule type" value="Genomic_DNA"/>
</dbReference>
<evidence type="ECO:0000256" key="1">
    <source>
        <dbReference type="ARBA" id="ARBA00004305"/>
    </source>
</evidence>
<dbReference type="NCBIfam" id="TIGR03317">
    <property type="entry name" value="ygfZ_signature"/>
    <property type="match status" value="1"/>
</dbReference>
<dbReference type="GO" id="GO:0005759">
    <property type="term" value="C:mitochondrial matrix"/>
    <property type="evidence" value="ECO:0007669"/>
    <property type="project" value="UniProtKB-SubCell"/>
</dbReference>
<protein>
    <submittedName>
        <fullName evidence="5">Folate-binding protein YgfZ</fullName>
    </submittedName>
</protein>
<evidence type="ECO:0000256" key="3">
    <source>
        <dbReference type="ARBA" id="ARBA00023128"/>
    </source>
</evidence>